<keyword evidence="3" id="KW-1003">Cell membrane</keyword>
<evidence type="ECO:0000256" key="6">
    <source>
        <dbReference type="ARBA" id="ARBA00022989"/>
    </source>
</evidence>
<keyword evidence="5 9" id="KW-0812">Transmembrane</keyword>
<feature type="transmembrane region" description="Helical" evidence="9">
    <location>
        <begin position="34"/>
        <end position="58"/>
    </location>
</feature>
<dbReference type="GO" id="GO:0022857">
    <property type="term" value="F:transmembrane transporter activity"/>
    <property type="evidence" value="ECO:0007669"/>
    <property type="project" value="UniProtKB-UniRule"/>
</dbReference>
<sequence length="181" mass="19728">MTFSSETVNEGVAVRKPSRTHGALQRLVGSVDAATYWVIVVVMALMVLVVSLQVFWRYVLGSSIDSADELSRLLFVWAIFLAIPHGIKQGVHMGIDLFVSLMPAAVKAVLFRVMAAFSAVLMLAVVVGAWVATVDRWPELMPTLPVTSAVYYIALLICGVHSFLHLVLLTWNGENVGEEAS</sequence>
<feature type="transmembrane region" description="Helical" evidence="9">
    <location>
        <begin position="108"/>
        <end position="131"/>
    </location>
</feature>
<proteinExistence type="inferred from homology"/>
<dbReference type="EMBL" id="FOUE01000002">
    <property type="protein sequence ID" value="SFM18661.1"/>
    <property type="molecule type" value="Genomic_DNA"/>
</dbReference>
<evidence type="ECO:0000256" key="1">
    <source>
        <dbReference type="ARBA" id="ARBA00004429"/>
    </source>
</evidence>
<evidence type="ECO:0000313" key="12">
    <source>
        <dbReference type="Proteomes" id="UP000198519"/>
    </source>
</evidence>
<feature type="transmembrane region" description="Helical" evidence="9">
    <location>
        <begin position="70"/>
        <end position="87"/>
    </location>
</feature>
<dbReference type="PANTHER" id="PTHR35011">
    <property type="entry name" value="2,3-DIKETO-L-GULONATE TRAP TRANSPORTER SMALL PERMEASE PROTEIN YIAM"/>
    <property type="match status" value="1"/>
</dbReference>
<evidence type="ECO:0000256" key="7">
    <source>
        <dbReference type="ARBA" id="ARBA00023136"/>
    </source>
</evidence>
<evidence type="ECO:0000256" key="4">
    <source>
        <dbReference type="ARBA" id="ARBA00022519"/>
    </source>
</evidence>
<dbReference type="Pfam" id="PF04290">
    <property type="entry name" value="DctQ"/>
    <property type="match status" value="1"/>
</dbReference>
<dbReference type="InterPro" id="IPR007387">
    <property type="entry name" value="TRAP_DctQ"/>
</dbReference>
<feature type="domain" description="Tripartite ATP-independent periplasmic transporters DctQ component" evidence="10">
    <location>
        <begin position="46"/>
        <end position="171"/>
    </location>
</feature>
<dbReference type="InterPro" id="IPR055348">
    <property type="entry name" value="DctQ"/>
</dbReference>
<accession>A0A1I4NT36</accession>
<evidence type="ECO:0000259" key="10">
    <source>
        <dbReference type="Pfam" id="PF04290"/>
    </source>
</evidence>
<keyword evidence="7 9" id="KW-0472">Membrane</keyword>
<comment type="subcellular location">
    <subcellularLocation>
        <location evidence="1 9">Cell inner membrane</location>
        <topology evidence="1 9">Multi-pass membrane protein</topology>
    </subcellularLocation>
</comment>
<evidence type="ECO:0000313" key="11">
    <source>
        <dbReference type="EMBL" id="SFM18661.1"/>
    </source>
</evidence>
<comment type="function">
    <text evidence="9">Part of the tripartite ATP-independent periplasmic (TRAP) transport system.</text>
</comment>
<reference evidence="12" key="1">
    <citation type="submission" date="2016-10" db="EMBL/GenBank/DDBJ databases">
        <authorList>
            <person name="Varghese N."/>
            <person name="Submissions S."/>
        </authorList>
    </citation>
    <scope>NUCLEOTIDE SEQUENCE [LARGE SCALE GENOMIC DNA]</scope>
    <source>
        <strain evidence="12">CGMCC 1.7061</strain>
    </source>
</reference>
<dbReference type="PANTHER" id="PTHR35011:SF2">
    <property type="entry name" value="2,3-DIKETO-L-GULONATE TRAP TRANSPORTER SMALL PERMEASE PROTEIN YIAM"/>
    <property type="match status" value="1"/>
</dbReference>
<name>A0A1I4NT36_9GAMM</name>
<feature type="transmembrane region" description="Helical" evidence="9">
    <location>
        <begin position="151"/>
        <end position="171"/>
    </location>
</feature>
<dbReference type="GO" id="GO:0005886">
    <property type="term" value="C:plasma membrane"/>
    <property type="evidence" value="ECO:0007669"/>
    <property type="project" value="UniProtKB-SubCell"/>
</dbReference>
<dbReference type="OrthoDB" id="2085311at2"/>
<evidence type="ECO:0000256" key="8">
    <source>
        <dbReference type="ARBA" id="ARBA00038436"/>
    </source>
</evidence>
<comment type="subunit">
    <text evidence="9">The complex comprises the extracytoplasmic solute receptor protein and the two transmembrane proteins.</text>
</comment>
<keyword evidence="2 9" id="KW-0813">Transport</keyword>
<dbReference type="GO" id="GO:0015740">
    <property type="term" value="P:C4-dicarboxylate transport"/>
    <property type="evidence" value="ECO:0007669"/>
    <property type="project" value="TreeGrafter"/>
</dbReference>
<comment type="similarity">
    <text evidence="8 9">Belongs to the TRAP transporter small permease family.</text>
</comment>
<keyword evidence="6 9" id="KW-1133">Transmembrane helix</keyword>
<dbReference type="AlphaFoldDB" id="A0A1I4NT36"/>
<evidence type="ECO:0000256" key="3">
    <source>
        <dbReference type="ARBA" id="ARBA00022475"/>
    </source>
</evidence>
<gene>
    <name evidence="11" type="ORF">SAMN04487963_1600</name>
</gene>
<evidence type="ECO:0000256" key="5">
    <source>
        <dbReference type="ARBA" id="ARBA00022692"/>
    </source>
</evidence>
<dbReference type="RefSeq" id="WP_092021385.1">
    <property type="nucleotide sequence ID" value="NZ_FOUE01000002.1"/>
</dbReference>
<keyword evidence="12" id="KW-1185">Reference proteome</keyword>
<dbReference type="STRING" id="488535.SAMN04487963_1600"/>
<organism evidence="11 12">
    <name type="scientific">Marinobacter zhejiangensis</name>
    <dbReference type="NCBI Taxonomy" id="488535"/>
    <lineage>
        <taxon>Bacteria</taxon>
        <taxon>Pseudomonadati</taxon>
        <taxon>Pseudomonadota</taxon>
        <taxon>Gammaproteobacteria</taxon>
        <taxon>Pseudomonadales</taxon>
        <taxon>Marinobacteraceae</taxon>
        <taxon>Marinobacter</taxon>
    </lineage>
</organism>
<evidence type="ECO:0000256" key="2">
    <source>
        <dbReference type="ARBA" id="ARBA00022448"/>
    </source>
</evidence>
<evidence type="ECO:0000256" key="9">
    <source>
        <dbReference type="RuleBase" id="RU369079"/>
    </source>
</evidence>
<keyword evidence="4 9" id="KW-0997">Cell inner membrane</keyword>
<protein>
    <recommendedName>
        <fullName evidence="9">TRAP transporter small permease protein</fullName>
    </recommendedName>
</protein>
<dbReference type="Proteomes" id="UP000198519">
    <property type="component" value="Unassembled WGS sequence"/>
</dbReference>